<keyword evidence="2" id="KW-0732">Signal</keyword>
<evidence type="ECO:0000256" key="1">
    <source>
        <dbReference type="SAM" id="MobiDB-lite"/>
    </source>
</evidence>
<protein>
    <recommendedName>
        <fullName evidence="5">DUF2125 domain-containing protein</fullName>
    </recommendedName>
</protein>
<reference evidence="3 4" key="1">
    <citation type="submission" date="2014-09" db="EMBL/GenBank/DDBJ databases">
        <authorList>
            <person name="McGinnis J.M."/>
            <person name="Wolfgang W.J."/>
        </authorList>
    </citation>
    <scope>NUCLEOTIDE SEQUENCE [LARGE SCALE GENOMIC DNA]</scope>
    <source>
        <strain evidence="3 4">5503</strain>
    </source>
</reference>
<evidence type="ECO:0000313" key="3">
    <source>
        <dbReference type="EMBL" id="KGJ22027.1"/>
    </source>
</evidence>
<organism evidence="3 4">
    <name type="scientific">Paracoccus sanguinis</name>
    <dbReference type="NCBI Taxonomy" id="1545044"/>
    <lineage>
        <taxon>Bacteria</taxon>
        <taxon>Pseudomonadati</taxon>
        <taxon>Pseudomonadota</taxon>
        <taxon>Alphaproteobacteria</taxon>
        <taxon>Rhodobacterales</taxon>
        <taxon>Paracoccaceae</taxon>
        <taxon>Paracoccus</taxon>
    </lineage>
</organism>
<evidence type="ECO:0000313" key="4">
    <source>
        <dbReference type="Proteomes" id="UP000029858"/>
    </source>
</evidence>
<evidence type="ECO:0000256" key="2">
    <source>
        <dbReference type="SAM" id="SignalP"/>
    </source>
</evidence>
<dbReference type="Proteomes" id="UP000029858">
    <property type="component" value="Unassembled WGS sequence"/>
</dbReference>
<feature type="compositionally biased region" description="Low complexity" evidence="1">
    <location>
        <begin position="400"/>
        <end position="461"/>
    </location>
</feature>
<dbReference type="Pfam" id="PF09898">
    <property type="entry name" value="DUF2125"/>
    <property type="match status" value="1"/>
</dbReference>
<dbReference type="EMBL" id="JRKQ01000052">
    <property type="protein sequence ID" value="KGJ22027.1"/>
    <property type="molecule type" value="Genomic_DNA"/>
</dbReference>
<proteinExistence type="predicted"/>
<name>A0A099GHM3_9RHOB</name>
<feature type="region of interest" description="Disordered" evidence="1">
    <location>
        <begin position="397"/>
        <end position="467"/>
    </location>
</feature>
<dbReference type="RefSeq" id="WP_036710008.1">
    <property type="nucleotide sequence ID" value="NZ_JRKQ01000052.1"/>
</dbReference>
<gene>
    <name evidence="3" type="ORF">IX56_10570</name>
</gene>
<accession>A0A099GHM3</accession>
<dbReference type="AlphaFoldDB" id="A0A099GHM3"/>
<reference evidence="3 4" key="2">
    <citation type="submission" date="2014-10" db="EMBL/GenBank/DDBJ databases">
        <title>Paracoccus sanguinis sp. nov., isolated from clinical specimens of New York State patients.</title>
        <authorList>
            <person name="Mingle L.A."/>
            <person name="Cole J.A."/>
            <person name="Lapierre P."/>
            <person name="Musser K.A."/>
        </authorList>
    </citation>
    <scope>NUCLEOTIDE SEQUENCE [LARGE SCALE GENOMIC DNA]</scope>
    <source>
        <strain evidence="3 4">5503</strain>
    </source>
</reference>
<comment type="caution">
    <text evidence="3">The sequence shown here is derived from an EMBL/GenBank/DDBJ whole genome shotgun (WGS) entry which is preliminary data.</text>
</comment>
<feature type="chain" id="PRO_5001946780" description="DUF2125 domain-containing protein" evidence="2">
    <location>
        <begin position="22"/>
        <end position="579"/>
    </location>
</feature>
<evidence type="ECO:0008006" key="5">
    <source>
        <dbReference type="Google" id="ProtNLM"/>
    </source>
</evidence>
<feature type="signal peptide" evidence="2">
    <location>
        <begin position="1"/>
        <end position="21"/>
    </location>
</feature>
<dbReference type="InterPro" id="IPR018666">
    <property type="entry name" value="DUF2125"/>
</dbReference>
<sequence length="579" mass="59624">MFLRTTSSALAVIALTAPAFAEVTPAQVWQNWVDYYKANGYTVTEGSREEAGETLTLKNVVMAASAPDNEGGVEFTMPEVTLTGTGDGKVRTVVAETSPLKLTFKNEEDEPVTLDGNVTLKDAEIVSSGAPEDMTHESRAAQLVFALNTITTPDGQKPMPISVTMVNATSSQRVVDGPVQTVDARMGADRADFTGTVEGMDKEDPTAKASFTGSIDALAGEGRFLMPKGVDVTKDLNAALKAGMDMSASFSIGAGKVEGQFSGKGEEDKDVSGQMATDVKGVELTVGMSTAGLKYQGSADASNVSLTSSDLPFPINYAVGGSTVDVQIPVMKSDAPVPFKVAYSLTGLTVGDELWNLFDQGKVLPREPASLDVDVTGLAKIAMDLFDPANVKAMEDAAEGTDAAAPDAAGPDATATEPSATDAPATDAPAADAPATDAPATDAATDTTTSADAGAADGAPEAADDAADTPEPFVLTELNVNKLALDAIGTKVDVTGALTVPEGGSIDSPVGTMHARLEGVNALIDNLVKLGILSQDEVSGYRMMLAMFAKPAPEGGDALVGEYEFKEGGQVFANGQQVK</sequence>